<comment type="caution">
    <text evidence="1">The sequence shown here is derived from an EMBL/GenBank/DDBJ whole genome shotgun (WGS) entry which is preliminary data.</text>
</comment>
<organism evidence="1 2">
    <name type="scientific">Trichogramma kaykai</name>
    <dbReference type="NCBI Taxonomy" id="54128"/>
    <lineage>
        <taxon>Eukaryota</taxon>
        <taxon>Metazoa</taxon>
        <taxon>Ecdysozoa</taxon>
        <taxon>Arthropoda</taxon>
        <taxon>Hexapoda</taxon>
        <taxon>Insecta</taxon>
        <taxon>Pterygota</taxon>
        <taxon>Neoptera</taxon>
        <taxon>Endopterygota</taxon>
        <taxon>Hymenoptera</taxon>
        <taxon>Apocrita</taxon>
        <taxon>Proctotrupomorpha</taxon>
        <taxon>Chalcidoidea</taxon>
        <taxon>Trichogrammatidae</taxon>
        <taxon>Trichogramma</taxon>
    </lineage>
</organism>
<proteinExistence type="predicted"/>
<dbReference type="AlphaFoldDB" id="A0ABD2X6N0"/>
<reference evidence="1 2" key="1">
    <citation type="journal article" date="2024" name="bioRxiv">
        <title>A reference genome for Trichogramma kaykai: A tiny desert-dwelling parasitoid wasp with competing sex-ratio distorters.</title>
        <authorList>
            <person name="Culotta J."/>
            <person name="Lindsey A.R."/>
        </authorList>
    </citation>
    <scope>NUCLEOTIDE SEQUENCE [LARGE SCALE GENOMIC DNA]</scope>
    <source>
        <strain evidence="1 2">KSX58</strain>
    </source>
</reference>
<sequence length="528" mass="60468">MYSEASEYIKDCTEIHTENHFSCDELPIDDSVEECKKKSSSRCSFGHKQRWNMARIGLSFSEESSACACGTAKRACVFVSNQPPKVRIVTTTTQLERKREIIFVDLQLVVYYKKLRTYLASKSTAILNLTGRLYQRNAESKILPPRRKFYALVVVVKRRSSTRSCLTQRVVAAAKDRGLAVACSLCAALRSVQESCAAGKSVISLIMQWTAVCTAELSSLVRRCGVYGRRPKDAFIWTRATYTIYVQQYSPQKERRLVEALRLASCLVSVDSTSIIQRKRHRRPRRLAFIHCIYPTPHDLFASPESHTCTPCTCAYAGIVCMCERGGRRIIPRHRRRCHYRHQRRVVEYMSHRRCRRRRERVRPGLFGTHSKVKYKLLEWRRRIQTSRMRLHRWQTRASTSPVVCQQIERLPGELARTIIGARRIERCRIRFCYISHAASSIIASYTGTSDPTATAAAVAGSIRRSTCFRPVALRVHTLHIYLKAAALEFIQIFSGPIQNIAPQLAIISAYQASRIEKEKTEPAERVN</sequence>
<accession>A0ABD2X6N0</accession>
<protein>
    <submittedName>
        <fullName evidence="1">Uncharacterized protein</fullName>
    </submittedName>
</protein>
<dbReference type="Proteomes" id="UP001627154">
    <property type="component" value="Unassembled WGS sequence"/>
</dbReference>
<name>A0ABD2X6N0_9HYME</name>
<dbReference type="EMBL" id="JBJJXI010000049">
    <property type="protein sequence ID" value="KAL3400966.1"/>
    <property type="molecule type" value="Genomic_DNA"/>
</dbReference>
<evidence type="ECO:0000313" key="1">
    <source>
        <dbReference type="EMBL" id="KAL3400966.1"/>
    </source>
</evidence>
<evidence type="ECO:0000313" key="2">
    <source>
        <dbReference type="Proteomes" id="UP001627154"/>
    </source>
</evidence>
<gene>
    <name evidence="1" type="ORF">TKK_005625</name>
</gene>
<keyword evidence="2" id="KW-1185">Reference proteome</keyword>